<dbReference type="GO" id="GO:0043625">
    <property type="term" value="C:delta DNA polymerase complex"/>
    <property type="evidence" value="ECO:0007669"/>
    <property type="project" value="TreeGrafter"/>
</dbReference>
<dbReference type="PANTHER" id="PTHR10416">
    <property type="entry name" value="DNA POLYMERASE DELTA SUBUNIT 2"/>
    <property type="match status" value="1"/>
</dbReference>
<dbReference type="EMBL" id="CP119894">
    <property type="protein sequence ID" value="WFD27089.1"/>
    <property type="molecule type" value="Genomic_DNA"/>
</dbReference>
<gene>
    <name evidence="5" type="primary">cdc1</name>
    <name evidence="5" type="ORF">MNAN1_002085</name>
</gene>
<dbReference type="PANTHER" id="PTHR10416:SF0">
    <property type="entry name" value="DNA POLYMERASE DELTA SUBUNIT 2"/>
    <property type="match status" value="1"/>
</dbReference>
<keyword evidence="6" id="KW-1185">Reference proteome</keyword>
<name>A0AAF0EM56_9BASI</name>
<dbReference type="GO" id="GO:0003677">
    <property type="term" value="F:DNA binding"/>
    <property type="evidence" value="ECO:0007669"/>
    <property type="project" value="InterPro"/>
</dbReference>
<proteinExistence type="inferred from homology"/>
<dbReference type="Gene3D" id="2.40.50.430">
    <property type="match status" value="1"/>
</dbReference>
<feature type="domain" description="DNA polymerase alpha/delta/epsilon subunit B" evidence="3">
    <location>
        <begin position="190"/>
        <end position="402"/>
    </location>
</feature>
<reference evidence="5" key="1">
    <citation type="submission" date="2023-03" db="EMBL/GenBank/DDBJ databases">
        <title>Mating type loci evolution in Malassezia.</title>
        <authorList>
            <person name="Coelho M.A."/>
        </authorList>
    </citation>
    <scope>NUCLEOTIDE SEQUENCE</scope>
    <source>
        <strain evidence="5">CBS 9557</strain>
    </source>
</reference>
<evidence type="ECO:0000256" key="1">
    <source>
        <dbReference type="ARBA" id="ARBA00006035"/>
    </source>
</evidence>
<dbReference type="InterPro" id="IPR024826">
    <property type="entry name" value="DNA_pol_delta/II_ssu"/>
</dbReference>
<dbReference type="Proteomes" id="UP001213623">
    <property type="component" value="Chromosome 3"/>
</dbReference>
<protein>
    <submittedName>
        <fullName evidence="5">DNA polymerase delta small subunit Cdc1</fullName>
    </submittedName>
</protein>
<keyword evidence="2" id="KW-0235">DNA replication</keyword>
<organism evidence="5 6">
    <name type="scientific">Malassezia nana</name>
    <dbReference type="NCBI Taxonomy" id="180528"/>
    <lineage>
        <taxon>Eukaryota</taxon>
        <taxon>Fungi</taxon>
        <taxon>Dikarya</taxon>
        <taxon>Basidiomycota</taxon>
        <taxon>Ustilaginomycotina</taxon>
        <taxon>Malasseziomycetes</taxon>
        <taxon>Malasseziales</taxon>
        <taxon>Malasseziaceae</taxon>
        <taxon>Malassezia</taxon>
    </lineage>
</organism>
<dbReference type="Pfam" id="PF18018">
    <property type="entry name" value="DNA_pol_D_N"/>
    <property type="match status" value="1"/>
</dbReference>
<dbReference type="InterPro" id="IPR040663">
    <property type="entry name" value="DNA_pol_D_N"/>
</dbReference>
<accession>A0AAF0EM56</accession>
<dbReference type="Gene3D" id="3.60.21.50">
    <property type="match status" value="1"/>
</dbReference>
<feature type="domain" description="DNA polymerase delta subunit OB-fold" evidence="4">
    <location>
        <begin position="32"/>
        <end position="169"/>
    </location>
</feature>
<dbReference type="AlphaFoldDB" id="A0AAF0EM56"/>
<dbReference type="InterPro" id="IPR007185">
    <property type="entry name" value="DNA_pol_a/d/e_bsu"/>
</dbReference>
<evidence type="ECO:0000259" key="4">
    <source>
        <dbReference type="Pfam" id="PF18018"/>
    </source>
</evidence>
<evidence type="ECO:0000313" key="5">
    <source>
        <dbReference type="EMBL" id="WFD27089.1"/>
    </source>
</evidence>
<dbReference type="Pfam" id="PF04042">
    <property type="entry name" value="DNA_pol_E_B"/>
    <property type="match status" value="1"/>
</dbReference>
<dbReference type="GO" id="GO:0006271">
    <property type="term" value="P:DNA strand elongation involved in DNA replication"/>
    <property type="evidence" value="ECO:0007669"/>
    <property type="project" value="TreeGrafter"/>
</dbReference>
<evidence type="ECO:0000313" key="6">
    <source>
        <dbReference type="Proteomes" id="UP001213623"/>
    </source>
</evidence>
<evidence type="ECO:0000256" key="2">
    <source>
        <dbReference type="ARBA" id="ARBA00022705"/>
    </source>
</evidence>
<sequence>MPLTRTEAAFDALSALSDALRVPASERSYGRQFAQMYDYRLAVLRRRVLQQSEEPAFQAQYGPAQYVERLLDMPPRTLCLVIGTFYCAMQNKPDVLQEMARDFSLPAPPLATSYVGEQDELFLEDQSGRVRLVGELVRPGSALARQCVTGAVAGVLGYETPEGDLNVHHLFFPGPPPPVSMPAAPTPGSIVLASGLLAGDDAHPERDMALELLLEWLTGELVAPAAQAAQARISSLVIAGNAVGRTAWAPADRQSAHSHPFAALDPWLDQVCATLDAVVLQPGATDPCSTALPQQPLLAPLVPRASRWPSLHRVTNPSWFALHHRTFLSTSGQTLHDLLKYLPDEEQAEHRLLLALATLRWAHVAPTAPDTLWCYPFQATDPFLLRAAPDVYVVGNQPAFATATLKAPHANGTHTVRIILVPEFASTQQVVVLDAETLEARPLSFRTCHTHN</sequence>
<comment type="similarity">
    <text evidence="1">Belongs to the DNA polymerase delta/II small subunit family.</text>
</comment>
<evidence type="ECO:0000259" key="3">
    <source>
        <dbReference type="Pfam" id="PF04042"/>
    </source>
</evidence>